<reference evidence="3" key="1">
    <citation type="journal article" date="2019" name="bioRxiv">
        <title>The Genome of the Zebra Mussel, Dreissena polymorpha: A Resource for Invasive Species Research.</title>
        <authorList>
            <person name="McCartney M.A."/>
            <person name="Auch B."/>
            <person name="Kono T."/>
            <person name="Mallez S."/>
            <person name="Zhang Y."/>
            <person name="Obille A."/>
            <person name="Becker A."/>
            <person name="Abrahante J.E."/>
            <person name="Garbe J."/>
            <person name="Badalamenti J.P."/>
            <person name="Herman A."/>
            <person name="Mangelson H."/>
            <person name="Liachko I."/>
            <person name="Sullivan S."/>
            <person name="Sone E.D."/>
            <person name="Koren S."/>
            <person name="Silverstein K.A.T."/>
            <person name="Beckman K.B."/>
            <person name="Gohl D.M."/>
        </authorList>
    </citation>
    <scope>NUCLEOTIDE SEQUENCE</scope>
    <source>
        <strain evidence="3">Duluth1</strain>
        <tissue evidence="3">Whole animal</tissue>
    </source>
</reference>
<keyword evidence="5" id="KW-1185">Reference proteome</keyword>
<gene>
    <name evidence="3" type="ORF">DPMN_056597</name>
    <name evidence="4" type="ORF">DPMN_056652</name>
</gene>
<keyword evidence="2" id="KW-0812">Transmembrane</keyword>
<comment type="caution">
    <text evidence="3">The sequence shown here is derived from an EMBL/GenBank/DDBJ whole genome shotgun (WGS) entry which is preliminary data.</text>
</comment>
<dbReference type="EMBL" id="JAIWYP010000012">
    <property type="protein sequence ID" value="KAH3730607.1"/>
    <property type="molecule type" value="Genomic_DNA"/>
</dbReference>
<sequence>MPILRIRRSSDARRSHATGHGRYEISTKNARRGSLPLVSSSLEASPSKRRESLQDIPCNASKSPWYNRYTRGSKTVVSLPFGRRLDTKSMWICIVVMMLMLIFVVVISLYQMMRRYSSENSRK</sequence>
<evidence type="ECO:0000313" key="4">
    <source>
        <dbReference type="EMBL" id="KAH3730661.1"/>
    </source>
</evidence>
<dbReference type="Proteomes" id="UP000828390">
    <property type="component" value="Unassembled WGS sequence"/>
</dbReference>
<feature type="transmembrane region" description="Helical" evidence="2">
    <location>
        <begin position="91"/>
        <end position="113"/>
    </location>
</feature>
<evidence type="ECO:0000256" key="1">
    <source>
        <dbReference type="SAM" id="MobiDB-lite"/>
    </source>
</evidence>
<proteinExistence type="predicted"/>
<keyword evidence="2" id="KW-1133">Transmembrane helix</keyword>
<dbReference type="EMBL" id="JAIWYP010000012">
    <property type="protein sequence ID" value="KAH3730661.1"/>
    <property type="molecule type" value="Genomic_DNA"/>
</dbReference>
<name>A0A9D4CSU4_DREPO</name>
<accession>A0A9D4CSU4</accession>
<protein>
    <submittedName>
        <fullName evidence="3">Uncharacterized protein</fullName>
    </submittedName>
</protein>
<evidence type="ECO:0000256" key="2">
    <source>
        <dbReference type="SAM" id="Phobius"/>
    </source>
</evidence>
<reference evidence="3" key="2">
    <citation type="submission" date="2020-11" db="EMBL/GenBank/DDBJ databases">
        <authorList>
            <person name="McCartney M.A."/>
            <person name="Auch B."/>
            <person name="Kono T."/>
            <person name="Mallez S."/>
            <person name="Becker A."/>
            <person name="Gohl D.M."/>
            <person name="Silverstein K.A.T."/>
            <person name="Koren S."/>
            <person name="Bechman K.B."/>
            <person name="Herman A."/>
            <person name="Abrahante J.E."/>
            <person name="Garbe J."/>
        </authorList>
    </citation>
    <scope>NUCLEOTIDE SEQUENCE</scope>
    <source>
        <strain evidence="3">Duluth1</strain>
        <tissue evidence="3">Whole animal</tissue>
    </source>
</reference>
<evidence type="ECO:0000313" key="5">
    <source>
        <dbReference type="Proteomes" id="UP000828390"/>
    </source>
</evidence>
<evidence type="ECO:0000313" key="3">
    <source>
        <dbReference type="EMBL" id="KAH3730607.1"/>
    </source>
</evidence>
<dbReference type="AlphaFoldDB" id="A0A9D4CSU4"/>
<organism evidence="3 5">
    <name type="scientific">Dreissena polymorpha</name>
    <name type="common">Zebra mussel</name>
    <name type="synonym">Mytilus polymorpha</name>
    <dbReference type="NCBI Taxonomy" id="45954"/>
    <lineage>
        <taxon>Eukaryota</taxon>
        <taxon>Metazoa</taxon>
        <taxon>Spiralia</taxon>
        <taxon>Lophotrochozoa</taxon>
        <taxon>Mollusca</taxon>
        <taxon>Bivalvia</taxon>
        <taxon>Autobranchia</taxon>
        <taxon>Heteroconchia</taxon>
        <taxon>Euheterodonta</taxon>
        <taxon>Imparidentia</taxon>
        <taxon>Neoheterodontei</taxon>
        <taxon>Myida</taxon>
        <taxon>Dreissenoidea</taxon>
        <taxon>Dreissenidae</taxon>
        <taxon>Dreissena</taxon>
    </lineage>
</organism>
<keyword evidence="2" id="KW-0472">Membrane</keyword>
<feature type="region of interest" description="Disordered" evidence="1">
    <location>
        <begin position="1"/>
        <end position="25"/>
    </location>
</feature>